<dbReference type="GO" id="GO:0031138">
    <property type="term" value="P:negative regulation of conjugation with cellular fusion"/>
    <property type="evidence" value="ECO:0007669"/>
    <property type="project" value="EnsemblFungi"/>
</dbReference>
<dbReference type="InterPro" id="IPR001837">
    <property type="entry name" value="Adenylate_cyclase-assoc_CAP"/>
</dbReference>
<accession>M7P4X3</accession>
<dbReference type="InterPro" id="IPR013912">
    <property type="entry name" value="Adenylate_cyclase-assoc_CAP_C"/>
</dbReference>
<dbReference type="EMBL" id="AFWA02000007">
    <property type="protein sequence ID" value="EMR08890.1"/>
    <property type="molecule type" value="Genomic_DNA"/>
</dbReference>
<dbReference type="PANTHER" id="PTHR10652">
    <property type="entry name" value="ADENYLYL CYCLASE-ASSOCIATED PROTEIN"/>
    <property type="match status" value="1"/>
</dbReference>
<dbReference type="GO" id="GO:0042802">
    <property type="term" value="F:identical protein binding"/>
    <property type="evidence" value="ECO:0007669"/>
    <property type="project" value="EnsemblFungi"/>
</dbReference>
<dbReference type="Pfam" id="PF08603">
    <property type="entry name" value="CAP_C"/>
    <property type="match status" value="1"/>
</dbReference>
<dbReference type="GO" id="GO:0030042">
    <property type="term" value="P:actin filament depolymerization"/>
    <property type="evidence" value="ECO:0007669"/>
    <property type="project" value="EnsemblFungi"/>
</dbReference>
<dbReference type="InterPro" id="IPR006599">
    <property type="entry name" value="CARP_motif"/>
</dbReference>
<evidence type="ECO:0000256" key="3">
    <source>
        <dbReference type="ARBA" id="ARBA00072052"/>
    </source>
</evidence>
<dbReference type="GO" id="GO:0030836">
    <property type="term" value="P:positive regulation of actin filament depolymerization"/>
    <property type="evidence" value="ECO:0007669"/>
    <property type="project" value="EnsemblFungi"/>
</dbReference>
<dbReference type="GeneID" id="19896364"/>
<dbReference type="OMA" id="PISDHIH"/>
<dbReference type="GO" id="GO:0035838">
    <property type="term" value="C:growing cell tip"/>
    <property type="evidence" value="ECO:0007669"/>
    <property type="project" value="EnsemblFungi"/>
</dbReference>
<dbReference type="GO" id="GO:0090141">
    <property type="term" value="P:positive regulation of mitochondrial fission"/>
    <property type="evidence" value="ECO:0007669"/>
    <property type="project" value="EnsemblFungi"/>
</dbReference>
<dbReference type="InterPro" id="IPR017901">
    <property type="entry name" value="C-CAP_CF_C-like"/>
</dbReference>
<comment type="caution">
    <text evidence="6">The sequence shown here is derived from an EMBL/GenBank/DDBJ whole genome shotgun (WGS) entry which is preliminary data.</text>
</comment>
<dbReference type="GO" id="GO:0019933">
    <property type="term" value="P:cAMP-mediated signaling"/>
    <property type="evidence" value="ECO:0007669"/>
    <property type="project" value="TreeGrafter"/>
</dbReference>
<dbReference type="GO" id="GO:0051014">
    <property type="term" value="P:actin filament severing"/>
    <property type="evidence" value="ECO:0007669"/>
    <property type="project" value="EnsemblFungi"/>
</dbReference>
<protein>
    <recommendedName>
        <fullName evidence="3">Adenylyl cyclase-associated protein</fullName>
    </recommendedName>
</protein>
<dbReference type="OrthoDB" id="77251at2759"/>
<dbReference type="Proteomes" id="UP000011958">
    <property type="component" value="Unassembled WGS sequence"/>
</dbReference>
<dbReference type="GO" id="GO:0003779">
    <property type="term" value="F:actin binding"/>
    <property type="evidence" value="ECO:0007669"/>
    <property type="project" value="EnsemblFungi"/>
</dbReference>
<evidence type="ECO:0000313" key="7">
    <source>
        <dbReference type="Proteomes" id="UP000011958"/>
    </source>
</evidence>
<evidence type="ECO:0000256" key="2">
    <source>
        <dbReference type="ARBA" id="ARBA00054756"/>
    </source>
</evidence>
<dbReference type="InterPro" id="IPR053950">
    <property type="entry name" value="CAP_N"/>
</dbReference>
<keyword evidence="7" id="KW-1185">Reference proteome</keyword>
<dbReference type="InterPro" id="IPR036223">
    <property type="entry name" value="CAP_C_sf"/>
</dbReference>
<feature type="domain" description="C-CAP/cofactor C-like" evidence="5">
    <location>
        <begin position="317"/>
        <end position="454"/>
    </location>
</feature>
<proteinExistence type="inferred from homology"/>
<dbReference type="SUPFAM" id="SSF69340">
    <property type="entry name" value="C-terminal domain of adenylylcyclase associated protein"/>
    <property type="match status" value="1"/>
</dbReference>
<dbReference type="InterPro" id="IPR016098">
    <property type="entry name" value="CAP/MinC_C"/>
</dbReference>
<evidence type="ECO:0000259" key="5">
    <source>
        <dbReference type="PROSITE" id="PS51329"/>
    </source>
</evidence>
<dbReference type="eggNOG" id="KOG2675">
    <property type="taxonomic scope" value="Eukaryota"/>
</dbReference>
<organism evidence="6 7">
    <name type="scientific">Pneumocystis murina (strain B123)</name>
    <name type="common">Mouse pneumocystis pneumonia agent</name>
    <name type="synonym">Pneumocystis carinii f. sp. muris</name>
    <dbReference type="NCBI Taxonomy" id="1069680"/>
    <lineage>
        <taxon>Eukaryota</taxon>
        <taxon>Fungi</taxon>
        <taxon>Dikarya</taxon>
        <taxon>Ascomycota</taxon>
        <taxon>Taphrinomycotina</taxon>
        <taxon>Pneumocystomycetes</taxon>
        <taxon>Pneumocystaceae</taxon>
        <taxon>Pneumocystis</taxon>
    </lineage>
</organism>
<dbReference type="GO" id="GO:0010619">
    <property type="term" value="P:adenylate cyclase-activating glucose-activated G protein-coupled receptor signaling pathway"/>
    <property type="evidence" value="ECO:0007669"/>
    <property type="project" value="EnsemblFungi"/>
</dbReference>
<dbReference type="FunFam" id="1.25.40.330:FF:000001">
    <property type="entry name" value="Adenylyl cyclase-associated protein"/>
    <property type="match status" value="1"/>
</dbReference>
<dbReference type="SUPFAM" id="SSF101278">
    <property type="entry name" value="N-terminal domain of adenylylcyclase associated protein, CAP"/>
    <property type="match status" value="1"/>
</dbReference>
<dbReference type="GO" id="GO:0030308">
    <property type="term" value="P:negative regulation of cell growth"/>
    <property type="evidence" value="ECO:0007669"/>
    <property type="project" value="EnsemblFungi"/>
</dbReference>
<evidence type="ECO:0000313" key="6">
    <source>
        <dbReference type="EMBL" id="EMR08890.1"/>
    </source>
</evidence>
<dbReference type="Pfam" id="PF21938">
    <property type="entry name" value="CAP_N"/>
    <property type="match status" value="1"/>
</dbReference>
<feature type="region of interest" description="Disordered" evidence="4">
    <location>
        <begin position="280"/>
        <end position="315"/>
    </location>
</feature>
<dbReference type="RefSeq" id="XP_007874696.1">
    <property type="nucleotide sequence ID" value="XM_007876505.1"/>
</dbReference>
<dbReference type="GO" id="GO:0046579">
    <property type="term" value="P:positive regulation of Ras protein signal transduction"/>
    <property type="evidence" value="ECO:0007669"/>
    <property type="project" value="EnsemblFungi"/>
</dbReference>
<name>M7P4X3_PNEMU</name>
<evidence type="ECO:0000256" key="1">
    <source>
        <dbReference type="ARBA" id="ARBA00007659"/>
    </source>
</evidence>
<dbReference type="STRING" id="1069680.M7P4X3"/>
<gene>
    <name evidence="6" type="ORF">PNEG_02673</name>
</gene>
<dbReference type="GO" id="GO:0030833">
    <property type="term" value="P:regulation of actin filament polymerization"/>
    <property type="evidence" value="ECO:0007669"/>
    <property type="project" value="EnsemblFungi"/>
</dbReference>
<comment type="similarity">
    <text evidence="1">Belongs to the CAP family.</text>
</comment>
<dbReference type="PANTHER" id="PTHR10652:SF0">
    <property type="entry name" value="ADENYLYL CYCLASE-ASSOCIATED PROTEIN"/>
    <property type="match status" value="1"/>
</dbReference>
<dbReference type="AlphaFoldDB" id="M7P4X3"/>
<reference evidence="7" key="1">
    <citation type="journal article" date="2016" name="Nat. Commun.">
        <title>Genome analysis of three Pneumocystis species reveals adaptation mechanisms to life exclusively in mammalian hosts.</title>
        <authorList>
            <person name="Ma L."/>
            <person name="Chen Z."/>
            <person name="Huang D.W."/>
            <person name="Kutty G."/>
            <person name="Ishihara M."/>
            <person name="Wang H."/>
            <person name="Abouelleil A."/>
            <person name="Bishop L."/>
            <person name="Davey E."/>
            <person name="Deng R."/>
            <person name="Deng X."/>
            <person name="Fan L."/>
            <person name="Fantoni G."/>
            <person name="Fitzgerald M."/>
            <person name="Gogineni E."/>
            <person name="Goldberg J.M."/>
            <person name="Handley G."/>
            <person name="Hu X."/>
            <person name="Huber C."/>
            <person name="Jiao X."/>
            <person name="Jones K."/>
            <person name="Levin J.Z."/>
            <person name="Liu Y."/>
            <person name="Macdonald P."/>
            <person name="Melnikov A."/>
            <person name="Raley C."/>
            <person name="Sassi M."/>
            <person name="Sherman B.T."/>
            <person name="Song X."/>
            <person name="Sykes S."/>
            <person name="Tran B."/>
            <person name="Walsh L."/>
            <person name="Xia Y."/>
            <person name="Yang J."/>
            <person name="Young S."/>
            <person name="Zeng Q."/>
            <person name="Zheng X."/>
            <person name="Stephens R."/>
            <person name="Nusbaum C."/>
            <person name="Birren B.W."/>
            <person name="Azadi P."/>
            <person name="Lempicki R.A."/>
            <person name="Cuomo C.A."/>
            <person name="Kovacs J.A."/>
        </authorList>
    </citation>
    <scope>NUCLEOTIDE SEQUENCE [LARGE SCALE GENOMIC DNA]</scope>
    <source>
        <strain evidence="7">B123</strain>
    </source>
</reference>
<dbReference type="VEuPathDB" id="FungiDB:PNEG_02673"/>
<dbReference type="Gene3D" id="2.160.20.70">
    <property type="match status" value="1"/>
</dbReference>
<dbReference type="GO" id="GO:0007265">
    <property type="term" value="P:Ras protein signal transduction"/>
    <property type="evidence" value="ECO:0007669"/>
    <property type="project" value="EnsemblFungi"/>
</dbReference>
<dbReference type="InterPro" id="IPR036222">
    <property type="entry name" value="CAP_N_sf"/>
</dbReference>
<dbReference type="GO" id="GO:0000935">
    <property type="term" value="C:division septum"/>
    <property type="evidence" value="ECO:0007669"/>
    <property type="project" value="EnsemblFungi"/>
</dbReference>
<comment type="function">
    <text evidence="2">The N-terminal domain binds to adenylyl cyclase, thereby enabling adenylyl cyclase to be activated by upstream regulatory signals, such as Ras. The C-terminal domain is required for normal cellular morphology and growth control.</text>
</comment>
<dbReference type="Gene3D" id="1.25.40.330">
    <property type="entry name" value="Adenylate cyclase-associated CAP, N-terminal domain"/>
    <property type="match status" value="1"/>
</dbReference>
<dbReference type="PROSITE" id="PS51329">
    <property type="entry name" value="C_CAP_COFACTOR_C"/>
    <property type="match status" value="1"/>
</dbReference>
<dbReference type="SMART" id="SM00673">
    <property type="entry name" value="CARP"/>
    <property type="match status" value="2"/>
</dbReference>
<dbReference type="GO" id="GO:0030479">
    <property type="term" value="C:actin cortical patch"/>
    <property type="evidence" value="ECO:0007669"/>
    <property type="project" value="EnsemblFungi"/>
</dbReference>
<sequence>MISNIYATREKNIEANLHFLVKRFESVAERLEKLSGLSVESLEVSKDEEKKPETVFKSFFFSIMKEYQCFSEKLDKEVMEQAQYVLEAFEMLGEFIEKGSCMEKPDFSSSEFQTLIQPLQDKIDKVINIRNKNRGSEMFNHLSMVSEGIVALGWITVEPTPVLYIGDMKDSAQFYANRILKEKGSLDTKWVYSFINLLTELQSYVKLYYNAGFLWNSNKTNLENDKKIHNSTDIEDKTEADAVLQPRISESRTKRSNNIESVFSELNMGESITEKLRKVNKNQTTHKSPSHSAQSSAPSDYRLSQVSTTEEKKTKLPCKKELAGSRWNIENFEDNHNIVINQLETNQTIYIFNCKRCTISLKGKANTVYIDQSFNCGLIIDTLISGIESTRSASLEIQISGYTPTITLDQCDNSQIYLSPKCLSTEIITSKFSSINVHVLEEKNGDYIEHHIPEMLKSTIINGKLVTNFVEHLS</sequence>
<dbReference type="GO" id="GO:0008179">
    <property type="term" value="F:adenylate cyclase binding"/>
    <property type="evidence" value="ECO:0007669"/>
    <property type="project" value="EnsemblFungi"/>
</dbReference>
<dbReference type="HOGENOM" id="CLU_015780_1_0_1"/>
<evidence type="ECO:0000256" key="4">
    <source>
        <dbReference type="SAM" id="MobiDB-lite"/>
    </source>
</evidence>
<feature type="compositionally biased region" description="Low complexity" evidence="4">
    <location>
        <begin position="290"/>
        <end position="299"/>
    </location>
</feature>